<gene>
    <name evidence="2" type="ORF">AFL01nite_14420</name>
</gene>
<dbReference type="InterPro" id="IPR004360">
    <property type="entry name" value="Glyas_Fos-R_dOase_dom"/>
</dbReference>
<dbReference type="OrthoDB" id="4265398at2"/>
<dbReference type="Pfam" id="PF00903">
    <property type="entry name" value="Glyoxalase"/>
    <property type="match status" value="1"/>
</dbReference>
<dbReference type="PANTHER" id="PTHR36503">
    <property type="entry name" value="BLR2520 PROTEIN"/>
    <property type="match status" value="1"/>
</dbReference>
<evidence type="ECO:0000313" key="3">
    <source>
        <dbReference type="Proteomes" id="UP000321769"/>
    </source>
</evidence>
<reference evidence="2 3" key="1">
    <citation type="submission" date="2019-07" db="EMBL/GenBank/DDBJ databases">
        <title>Whole genome shotgun sequence of Aeromicrobium flavum NBRC 107625.</title>
        <authorList>
            <person name="Hosoyama A."/>
            <person name="Uohara A."/>
            <person name="Ohji S."/>
            <person name="Ichikawa N."/>
        </authorList>
    </citation>
    <scope>NUCLEOTIDE SEQUENCE [LARGE SCALE GENOMIC DNA]</scope>
    <source>
        <strain evidence="2 3">NBRC 107625</strain>
    </source>
</reference>
<proteinExistence type="predicted"/>
<evidence type="ECO:0000259" key="1">
    <source>
        <dbReference type="PROSITE" id="PS51819"/>
    </source>
</evidence>
<dbReference type="AlphaFoldDB" id="A0A512HUK4"/>
<protein>
    <submittedName>
        <fullName evidence="2">Glyoxalase</fullName>
    </submittedName>
</protein>
<dbReference type="PANTHER" id="PTHR36503:SF1">
    <property type="entry name" value="BLR2520 PROTEIN"/>
    <property type="match status" value="1"/>
</dbReference>
<name>A0A512HUK4_9ACTN</name>
<accession>A0A512HUK4</accession>
<comment type="caution">
    <text evidence="2">The sequence shown here is derived from an EMBL/GenBank/DDBJ whole genome shotgun (WGS) entry which is preliminary data.</text>
</comment>
<feature type="domain" description="VOC" evidence="1">
    <location>
        <begin position="10"/>
        <end position="139"/>
    </location>
</feature>
<dbReference type="PROSITE" id="PS51819">
    <property type="entry name" value="VOC"/>
    <property type="match status" value="1"/>
</dbReference>
<dbReference type="SUPFAM" id="SSF54593">
    <property type="entry name" value="Glyoxalase/Bleomycin resistance protein/Dihydroxybiphenyl dioxygenase"/>
    <property type="match status" value="1"/>
</dbReference>
<dbReference type="Gene3D" id="3.10.180.10">
    <property type="entry name" value="2,3-Dihydroxybiphenyl 1,2-Dioxygenase, domain 1"/>
    <property type="match status" value="1"/>
</dbReference>
<keyword evidence="3" id="KW-1185">Reference proteome</keyword>
<dbReference type="InterPro" id="IPR029068">
    <property type="entry name" value="Glyas_Bleomycin-R_OHBP_Dase"/>
</dbReference>
<dbReference type="Proteomes" id="UP000321769">
    <property type="component" value="Unassembled WGS sequence"/>
</dbReference>
<dbReference type="InterPro" id="IPR037523">
    <property type="entry name" value="VOC_core"/>
</dbReference>
<organism evidence="2 3">
    <name type="scientific">Aeromicrobium flavum</name>
    <dbReference type="NCBI Taxonomy" id="416568"/>
    <lineage>
        <taxon>Bacteria</taxon>
        <taxon>Bacillati</taxon>
        <taxon>Actinomycetota</taxon>
        <taxon>Actinomycetes</taxon>
        <taxon>Propionibacteriales</taxon>
        <taxon>Nocardioidaceae</taxon>
        <taxon>Aeromicrobium</taxon>
    </lineage>
</organism>
<sequence>MSATLDLMSRQSIVVSLPIGDRRTSLDFYERVLGLQAFGEPADDGVPEPLQFSLSETVSLMLVPTGGFGWGIGGREVAPAGQHECAFSVSVAAAAEVDAIVERARQAGAEIVTDPGEQPWGYTASFTDPDGHLWSPVVAELSDPKGSLPS</sequence>
<evidence type="ECO:0000313" key="2">
    <source>
        <dbReference type="EMBL" id="GEO89115.1"/>
    </source>
</evidence>
<dbReference type="EMBL" id="BJZQ01000005">
    <property type="protein sequence ID" value="GEO89115.1"/>
    <property type="molecule type" value="Genomic_DNA"/>
</dbReference>